<dbReference type="PANTHER" id="PTHR12411">
    <property type="entry name" value="CYSTEINE PROTEASE FAMILY C1-RELATED"/>
    <property type="match status" value="1"/>
</dbReference>
<evidence type="ECO:0000313" key="3">
    <source>
        <dbReference type="EMBL" id="KAK3089104.1"/>
    </source>
</evidence>
<dbReference type="CDD" id="cd02620">
    <property type="entry name" value="Peptidase_C1A_CathepsinB"/>
    <property type="match status" value="1"/>
</dbReference>
<dbReference type="PROSITE" id="PS00639">
    <property type="entry name" value="THIOL_PROTEASE_HIS"/>
    <property type="match status" value="1"/>
</dbReference>
<comment type="caution">
    <text evidence="3">The sequence shown here is derived from an EMBL/GenBank/DDBJ whole genome shotgun (WGS) entry which is preliminary data.</text>
</comment>
<dbReference type="PRINTS" id="PR00705">
    <property type="entry name" value="PAPAIN"/>
</dbReference>
<dbReference type="EMBL" id="VSWD01000010">
    <property type="protein sequence ID" value="KAK3089104.1"/>
    <property type="molecule type" value="Genomic_DNA"/>
</dbReference>
<feature type="domain" description="Peptidase C1A papain C-terminal" evidence="2">
    <location>
        <begin position="201"/>
        <end position="443"/>
    </location>
</feature>
<dbReference type="InterPro" id="IPR013128">
    <property type="entry name" value="Peptidase_C1A"/>
</dbReference>
<dbReference type="InterPro" id="IPR025660">
    <property type="entry name" value="Pept_his_AS"/>
</dbReference>
<dbReference type="GO" id="GO:0006508">
    <property type="term" value="P:proteolysis"/>
    <property type="evidence" value="ECO:0007669"/>
    <property type="project" value="InterPro"/>
</dbReference>
<dbReference type="InterPro" id="IPR038765">
    <property type="entry name" value="Papain-like_cys_pep_sf"/>
</dbReference>
<evidence type="ECO:0000313" key="4">
    <source>
        <dbReference type="Proteomes" id="UP001186944"/>
    </source>
</evidence>
<comment type="similarity">
    <text evidence="1">Belongs to the peptidase C1 family.</text>
</comment>
<protein>
    <recommendedName>
        <fullName evidence="2">Peptidase C1A papain C-terminal domain-containing protein</fullName>
    </recommendedName>
</protein>
<keyword evidence="4" id="KW-1185">Reference proteome</keyword>
<dbReference type="Gene3D" id="3.90.70.10">
    <property type="entry name" value="Cysteine proteinases"/>
    <property type="match status" value="1"/>
</dbReference>
<organism evidence="3 4">
    <name type="scientific">Pinctada imbricata</name>
    <name type="common">Atlantic pearl-oyster</name>
    <name type="synonym">Pinctada martensii</name>
    <dbReference type="NCBI Taxonomy" id="66713"/>
    <lineage>
        <taxon>Eukaryota</taxon>
        <taxon>Metazoa</taxon>
        <taxon>Spiralia</taxon>
        <taxon>Lophotrochozoa</taxon>
        <taxon>Mollusca</taxon>
        <taxon>Bivalvia</taxon>
        <taxon>Autobranchia</taxon>
        <taxon>Pteriomorphia</taxon>
        <taxon>Pterioida</taxon>
        <taxon>Pterioidea</taxon>
        <taxon>Pteriidae</taxon>
        <taxon>Pinctada</taxon>
    </lineage>
</organism>
<reference evidence="3" key="1">
    <citation type="submission" date="2019-08" db="EMBL/GenBank/DDBJ databases">
        <title>The improved chromosome-level genome for the pearl oyster Pinctada fucata martensii using PacBio sequencing and Hi-C.</title>
        <authorList>
            <person name="Zheng Z."/>
        </authorList>
    </citation>
    <scope>NUCLEOTIDE SEQUENCE</scope>
    <source>
        <strain evidence="3">ZZ-2019</strain>
        <tissue evidence="3">Adductor muscle</tissue>
    </source>
</reference>
<evidence type="ECO:0000259" key="2">
    <source>
        <dbReference type="SMART" id="SM00645"/>
    </source>
</evidence>
<dbReference type="InterPro" id="IPR000668">
    <property type="entry name" value="Peptidase_C1A_C"/>
</dbReference>
<dbReference type="AlphaFoldDB" id="A0AA88XXT4"/>
<dbReference type="GO" id="GO:0008234">
    <property type="term" value="F:cysteine-type peptidase activity"/>
    <property type="evidence" value="ECO:0007669"/>
    <property type="project" value="InterPro"/>
</dbReference>
<dbReference type="Proteomes" id="UP001186944">
    <property type="component" value="Unassembled WGS sequence"/>
</dbReference>
<accession>A0AA88XXT4</accession>
<name>A0AA88XXT4_PINIB</name>
<dbReference type="Pfam" id="PF00112">
    <property type="entry name" value="Peptidase_C1"/>
    <property type="match status" value="1"/>
</dbReference>
<evidence type="ECO:0000256" key="1">
    <source>
        <dbReference type="ARBA" id="ARBA00008455"/>
    </source>
</evidence>
<dbReference type="SMART" id="SM00645">
    <property type="entry name" value="Pept_C1"/>
    <property type="match status" value="1"/>
</dbReference>
<sequence length="486" mass="53766">MGPDLVGPYCGTRDDVCCPSRDDECMVPILDTSVTVTSSVIRHHLTVVLTTGVYVRTRNPLPPLQDTTFLARWDEKVRRANAIPSLSSSYLDIRYEAGCRKHGREYAGGDVIEDNCNTCTCAQEPLLGGVYNWKCTNHICLIQPDLLRKINDGQFGWKAGNYSSFWGKTLDDGIRYKLGTLPPDTAVMNMTAVQNDVFEVPPEEFDAREKWANYIHPVRDQGDCGASWAFSTVAVAGDRLAIESSGLLSDVLSPQQLLSCNVASGQLGCDGGALDKAWWFIRKNGIVTEECYPYSSGQSGQAGECLLTKGVSSVACVTNSSKTTLHATPSYRVANDEREIMVEILNNGPVQATFRVKEDFFMYKSGVYSYTGTSPDNLPDDMQHIYHSVRLVGWGVETQEDGTETKYWIAVNSWGESWGEDGSFRIRRGDDQTDIQEHVIGVHGDILAVLAAHPSEDIRDQGLYNIYNRKPVKIPVRIPKPRAISG</sequence>
<proteinExistence type="inferred from homology"/>
<gene>
    <name evidence="3" type="ORF">FSP39_000846</name>
</gene>
<dbReference type="SUPFAM" id="SSF54001">
    <property type="entry name" value="Cysteine proteinases"/>
    <property type="match status" value="1"/>
</dbReference>